<evidence type="ECO:0000313" key="1">
    <source>
        <dbReference type="EMBL" id="TYC12036.1"/>
    </source>
</evidence>
<name>A0ABY3M9Y1_9FLAO</name>
<organism evidence="1 2">
    <name type="scientific">Bizionia gelidisalsuginis</name>
    <dbReference type="NCBI Taxonomy" id="291188"/>
    <lineage>
        <taxon>Bacteria</taxon>
        <taxon>Pseudomonadati</taxon>
        <taxon>Bacteroidota</taxon>
        <taxon>Flavobacteriia</taxon>
        <taxon>Flavobacteriales</taxon>
        <taxon>Flavobacteriaceae</taxon>
        <taxon>Bizionia</taxon>
    </lineage>
</organism>
<sequence>MKYYTCEYCFTEFEPKRRRVQKYCSATCRSKAYHLRKSTPNKTTELIPFTTAVQEAQPPIPPSKTKIEAVSTAGIGNAAAGSLLADSLKSIFTPLDNKPATKADFKQLSDKLTKRYHLVKNIPNRHDGALPYFDIETGNVVYLWGRV</sequence>
<gene>
    <name evidence="1" type="ORF">ES677_09730</name>
</gene>
<evidence type="ECO:0000313" key="2">
    <source>
        <dbReference type="Proteomes" id="UP000323621"/>
    </source>
</evidence>
<proteinExistence type="predicted"/>
<keyword evidence="2" id="KW-1185">Reference proteome</keyword>
<evidence type="ECO:0008006" key="3">
    <source>
        <dbReference type="Google" id="ProtNLM"/>
    </source>
</evidence>
<dbReference type="Proteomes" id="UP000323621">
    <property type="component" value="Unassembled WGS sequence"/>
</dbReference>
<reference evidence="1 2" key="1">
    <citation type="submission" date="2019-08" db="EMBL/GenBank/DDBJ databases">
        <title>Genomes of Antarctic Bizionia species.</title>
        <authorList>
            <person name="Bowman J.P."/>
        </authorList>
    </citation>
    <scope>NUCLEOTIDE SEQUENCE [LARGE SCALE GENOMIC DNA]</scope>
    <source>
        <strain evidence="1 2">IC164</strain>
    </source>
</reference>
<comment type="caution">
    <text evidence="1">The sequence shown here is derived from an EMBL/GenBank/DDBJ whole genome shotgun (WGS) entry which is preliminary data.</text>
</comment>
<dbReference type="RefSeq" id="WP_148381138.1">
    <property type="nucleotide sequence ID" value="NZ_VSKN01000011.1"/>
</dbReference>
<protein>
    <recommendedName>
        <fullName evidence="3">Regulatory protein FmdB Zinc ribbon domain-containing protein</fullName>
    </recommendedName>
</protein>
<accession>A0ABY3M9Y1</accession>
<dbReference type="EMBL" id="VSKN01000011">
    <property type="protein sequence ID" value="TYC12036.1"/>
    <property type="molecule type" value="Genomic_DNA"/>
</dbReference>